<evidence type="ECO:0000313" key="2">
    <source>
        <dbReference type="EMBL" id="ARF09960.1"/>
    </source>
</evidence>
<dbReference type="PANTHER" id="PTHR42923">
    <property type="entry name" value="PROTOPORPHYRINOGEN OXIDASE"/>
    <property type="match status" value="1"/>
</dbReference>
<keyword evidence="1" id="KW-0812">Transmembrane</keyword>
<dbReference type="Pfam" id="PF13450">
    <property type="entry name" value="NAD_binding_8"/>
    <property type="match status" value="1"/>
</dbReference>
<dbReference type="SUPFAM" id="SSF51905">
    <property type="entry name" value="FAD/NAD(P)-binding domain"/>
    <property type="match status" value="1"/>
</dbReference>
<evidence type="ECO:0000256" key="1">
    <source>
        <dbReference type="SAM" id="Phobius"/>
    </source>
</evidence>
<name>A0A1V0SE07_9VIRU</name>
<sequence>MYDYAIIGSGPSGLTLALYLTKYNKKVLLIDKENSIGGCHRVRRVNGLFTEHGPRITVGNYFSFFNILKTIGKEFNDLFVPYNFTVNTALQEGIKILSYSEIMAIVFEFMKFMINENPSKLITMFELTDKYNFSDASKEYLDNLCRLTDGGTLDNFTLFEFFQIFNQNYLYNIYQPKLPNDVGLFKYWKEALDNSGNVTMMLNTEVNSIISNDNIVKYIEANGNKIEAKNYIFAIPPKPMLNIVQNSSNKNIFGEINEFSDWVQKSSYFVYIPIIFHWNRKLKLKKVWGLTKSDYGIVFIVMSDYMNFNDPRSQTVITCTVKFANRKSKFNNKTADECNEKELIDEVFRQLSLYFDNLPQPTFSILSPGVYKKDNKWDTIDTAYFYTKAGYRSNKSIYDNLFWIGTHNGNSHYSFTAMESAVENSINLLHEIVPESKNDIVVQPPITIKFIIFIIILIVIILLLVR</sequence>
<dbReference type="InterPro" id="IPR050464">
    <property type="entry name" value="Zeta_carotene_desat/Oxidored"/>
</dbReference>
<accession>A0A1V0SE07</accession>
<keyword evidence="1" id="KW-1133">Transmembrane helix</keyword>
<organism evidence="2">
    <name type="scientific">Indivirus ILV1</name>
    <dbReference type="NCBI Taxonomy" id="1977633"/>
    <lineage>
        <taxon>Viruses</taxon>
        <taxon>Varidnaviria</taxon>
        <taxon>Bamfordvirae</taxon>
        <taxon>Nucleocytoviricota</taxon>
        <taxon>Megaviricetes</taxon>
        <taxon>Imitervirales</taxon>
        <taxon>Mimiviridae</taxon>
        <taxon>Klosneuvirinae</taxon>
        <taxon>Indivirus</taxon>
    </lineage>
</organism>
<dbReference type="EMBL" id="KY684090">
    <property type="protein sequence ID" value="ARF09960.1"/>
    <property type="molecule type" value="Genomic_DNA"/>
</dbReference>
<protein>
    <submittedName>
        <fullName evidence="2">Flavin containing amine oxidoreductase</fullName>
    </submittedName>
</protein>
<gene>
    <name evidence="2" type="ORF">Indivirus_6_26</name>
</gene>
<dbReference type="PRINTS" id="PR00469">
    <property type="entry name" value="PNDRDTASEII"/>
</dbReference>
<reference evidence="2" key="1">
    <citation type="journal article" date="2017" name="Science">
        <title>Giant viruses with an expanded complement of translation system components.</title>
        <authorList>
            <person name="Schulz F."/>
            <person name="Yutin N."/>
            <person name="Ivanova N.N."/>
            <person name="Ortega D.R."/>
            <person name="Lee T.K."/>
            <person name="Vierheilig J."/>
            <person name="Daims H."/>
            <person name="Horn M."/>
            <person name="Wagner M."/>
            <person name="Jensen G.J."/>
            <person name="Kyrpides N.C."/>
            <person name="Koonin E.V."/>
            <person name="Woyke T."/>
        </authorList>
    </citation>
    <scope>NUCLEOTIDE SEQUENCE</scope>
    <source>
        <strain evidence="2">ILV1</strain>
    </source>
</reference>
<keyword evidence="1" id="KW-0472">Membrane</keyword>
<dbReference type="Gene3D" id="3.50.50.60">
    <property type="entry name" value="FAD/NAD(P)-binding domain"/>
    <property type="match status" value="1"/>
</dbReference>
<dbReference type="GO" id="GO:0016491">
    <property type="term" value="F:oxidoreductase activity"/>
    <property type="evidence" value="ECO:0007669"/>
    <property type="project" value="TreeGrafter"/>
</dbReference>
<feature type="transmembrane region" description="Helical" evidence="1">
    <location>
        <begin position="446"/>
        <end position="465"/>
    </location>
</feature>
<proteinExistence type="predicted"/>
<dbReference type="InterPro" id="IPR036188">
    <property type="entry name" value="FAD/NAD-bd_sf"/>
</dbReference>
<dbReference type="PANTHER" id="PTHR42923:SF3">
    <property type="entry name" value="PROTOPORPHYRINOGEN OXIDASE"/>
    <property type="match status" value="1"/>
</dbReference>